<dbReference type="InterPro" id="IPR006566">
    <property type="entry name" value="FBD"/>
</dbReference>
<accession>A0AAD4TGF1</accession>
<feature type="domain" description="FBD" evidence="1">
    <location>
        <begin position="31"/>
        <end position="68"/>
    </location>
</feature>
<evidence type="ECO:0000313" key="2">
    <source>
        <dbReference type="EMBL" id="KAI3955547.1"/>
    </source>
</evidence>
<dbReference type="EMBL" id="JAJJMB010001750">
    <property type="protein sequence ID" value="KAI3955547.1"/>
    <property type="molecule type" value="Genomic_DNA"/>
</dbReference>
<evidence type="ECO:0000313" key="3">
    <source>
        <dbReference type="Proteomes" id="UP001202328"/>
    </source>
</evidence>
<keyword evidence="3" id="KW-1185">Reference proteome</keyword>
<dbReference type="AlphaFoldDB" id="A0AAD4TGF1"/>
<name>A0AAD4TGF1_9MAGN</name>
<gene>
    <name evidence="2" type="ORF">MKW98_028492</name>
</gene>
<proteinExistence type="predicted"/>
<comment type="caution">
    <text evidence="2">The sequence shown here is derived from an EMBL/GenBank/DDBJ whole genome shotgun (WGS) entry which is preliminary data.</text>
</comment>
<protein>
    <recommendedName>
        <fullName evidence="1">FBD domain-containing protein</fullName>
    </recommendedName>
</protein>
<dbReference type="Proteomes" id="UP001202328">
    <property type="component" value="Unassembled WGS sequence"/>
</dbReference>
<evidence type="ECO:0000259" key="1">
    <source>
        <dbReference type="Pfam" id="PF08387"/>
    </source>
</evidence>
<organism evidence="2 3">
    <name type="scientific">Papaver atlanticum</name>
    <dbReference type="NCBI Taxonomy" id="357466"/>
    <lineage>
        <taxon>Eukaryota</taxon>
        <taxon>Viridiplantae</taxon>
        <taxon>Streptophyta</taxon>
        <taxon>Embryophyta</taxon>
        <taxon>Tracheophyta</taxon>
        <taxon>Spermatophyta</taxon>
        <taxon>Magnoliopsida</taxon>
        <taxon>Ranunculales</taxon>
        <taxon>Papaveraceae</taxon>
        <taxon>Papaveroideae</taxon>
        <taxon>Papaver</taxon>
    </lineage>
</organism>
<reference evidence="2" key="1">
    <citation type="submission" date="2022-04" db="EMBL/GenBank/DDBJ databases">
        <title>A functionally conserved STORR gene fusion in Papaver species that diverged 16.8 million years ago.</title>
        <authorList>
            <person name="Catania T."/>
        </authorList>
    </citation>
    <scope>NUCLEOTIDE SEQUENCE</scope>
    <source>
        <strain evidence="2">S-188037</strain>
    </source>
</reference>
<dbReference type="Pfam" id="PF08387">
    <property type="entry name" value="FBD"/>
    <property type="match status" value="1"/>
</dbReference>
<sequence>MFTNISCNIWMQLNFRADKDDGEVEFSVSSMLCHLKRIEIRELKGCDAEVRFLELLLINAPVLKEMILSFGKSSSPDIAGSPDSLQVAKKLVKYVQYKWIT</sequence>